<dbReference type="Proteomes" id="UP000183413">
    <property type="component" value="Unassembled WGS sequence"/>
</dbReference>
<evidence type="ECO:0000313" key="2">
    <source>
        <dbReference type="Proteomes" id="UP000183413"/>
    </source>
</evidence>
<dbReference type="AlphaFoldDB" id="A0A1I5A7B4"/>
<sequence>MAEVTFRDETATGAPVAEFQVAGLPARMTARELIRLRVREEVARHNARPSDRFHGLVRPDDAEAELNGYRLREPRRIDWERQADIAERAFLRNGFFMLAGDRQVEDLDEEIDLGADPDLVFVKLVPLAGG</sequence>
<organism evidence="1 2">
    <name type="scientific">Actinomadura madurae</name>
    <dbReference type="NCBI Taxonomy" id="1993"/>
    <lineage>
        <taxon>Bacteria</taxon>
        <taxon>Bacillati</taxon>
        <taxon>Actinomycetota</taxon>
        <taxon>Actinomycetes</taxon>
        <taxon>Streptosporangiales</taxon>
        <taxon>Thermomonosporaceae</taxon>
        <taxon>Actinomadura</taxon>
    </lineage>
</organism>
<accession>A0A1I5A7B4</accession>
<gene>
    <name evidence="1" type="ORF">SAMN04489713_102486</name>
</gene>
<dbReference type="eggNOG" id="ENOG50331TA">
    <property type="taxonomic scope" value="Bacteria"/>
</dbReference>
<name>A0A1I5A7B4_9ACTN</name>
<dbReference type="RefSeq" id="WP_075020406.1">
    <property type="nucleotide sequence ID" value="NZ_CP083237.1"/>
</dbReference>
<dbReference type="STRING" id="1993.SAMN04489713_102486"/>
<reference evidence="1 2" key="1">
    <citation type="submission" date="2016-10" db="EMBL/GenBank/DDBJ databases">
        <authorList>
            <person name="de Groot N.N."/>
        </authorList>
    </citation>
    <scope>NUCLEOTIDE SEQUENCE [LARGE SCALE GENOMIC DNA]</scope>
    <source>
        <strain evidence="1 2">DSM 43067</strain>
    </source>
</reference>
<keyword evidence="2" id="KW-1185">Reference proteome</keyword>
<dbReference type="EMBL" id="FOVH01000002">
    <property type="protein sequence ID" value="SFN58327.1"/>
    <property type="molecule type" value="Genomic_DNA"/>
</dbReference>
<evidence type="ECO:0000313" key="1">
    <source>
        <dbReference type="EMBL" id="SFN58327.1"/>
    </source>
</evidence>
<dbReference type="InParanoid" id="A0A1I5A7B4"/>
<dbReference type="GeneID" id="99649751"/>
<proteinExistence type="predicted"/>
<protein>
    <submittedName>
        <fullName evidence="1">Uncharacterized protein</fullName>
    </submittedName>
</protein>
<dbReference type="OrthoDB" id="214814at2"/>